<dbReference type="PANTHER" id="PTHR10302:SF27">
    <property type="entry name" value="SINGLE-STRANDED DNA-BINDING PROTEIN"/>
    <property type="match status" value="1"/>
</dbReference>
<comment type="subunit">
    <text evidence="2">Homotetramer.</text>
</comment>
<dbReference type="EMBL" id="CP032568">
    <property type="protein sequence ID" value="AYF78020.1"/>
    <property type="molecule type" value="Genomic_DNA"/>
</dbReference>
<dbReference type="CDD" id="cd04496">
    <property type="entry name" value="SSB_OBF"/>
    <property type="match status" value="1"/>
</dbReference>
<dbReference type="InterPro" id="IPR011344">
    <property type="entry name" value="ssDNA-bd"/>
</dbReference>
<comment type="caution">
    <text evidence="2">Lacks conserved residue(s) required for the propagation of feature annotation.</text>
</comment>
<evidence type="ECO:0000256" key="3">
    <source>
        <dbReference type="PIRNR" id="PIRNR002070"/>
    </source>
</evidence>
<dbReference type="Gene3D" id="2.40.50.140">
    <property type="entry name" value="Nucleic acid-binding proteins"/>
    <property type="match status" value="1"/>
</dbReference>
<gene>
    <name evidence="5" type="ORF">D7D52_34100</name>
</gene>
<keyword evidence="1 2" id="KW-0238">DNA-binding</keyword>
<dbReference type="NCBIfam" id="NF005851">
    <property type="entry name" value="PRK07772.1"/>
    <property type="match status" value="1"/>
</dbReference>
<dbReference type="GO" id="GO:0009295">
    <property type="term" value="C:nucleoid"/>
    <property type="evidence" value="ECO:0007669"/>
    <property type="project" value="TreeGrafter"/>
</dbReference>
<evidence type="ECO:0000313" key="5">
    <source>
        <dbReference type="EMBL" id="AYF78020.1"/>
    </source>
</evidence>
<dbReference type="InterPro" id="IPR000424">
    <property type="entry name" value="Primosome_PriB/ssb"/>
</dbReference>
<dbReference type="PROSITE" id="PS50935">
    <property type="entry name" value="SSB"/>
    <property type="match status" value="1"/>
</dbReference>
<organism evidence="5 6">
    <name type="scientific">Nocardia yunnanensis</name>
    <dbReference type="NCBI Taxonomy" id="2382165"/>
    <lineage>
        <taxon>Bacteria</taxon>
        <taxon>Bacillati</taxon>
        <taxon>Actinomycetota</taxon>
        <taxon>Actinomycetes</taxon>
        <taxon>Mycobacteriales</taxon>
        <taxon>Nocardiaceae</taxon>
        <taxon>Nocardia</taxon>
    </lineage>
</organism>
<evidence type="ECO:0000313" key="6">
    <source>
        <dbReference type="Proteomes" id="UP000267164"/>
    </source>
</evidence>
<name>A0A386ZL45_9NOCA</name>
<evidence type="ECO:0000256" key="4">
    <source>
        <dbReference type="SAM" id="MobiDB-lite"/>
    </source>
</evidence>
<evidence type="ECO:0000256" key="2">
    <source>
        <dbReference type="HAMAP-Rule" id="MF_00984"/>
    </source>
</evidence>
<dbReference type="PIRSF" id="PIRSF002070">
    <property type="entry name" value="SSB"/>
    <property type="match status" value="1"/>
</dbReference>
<dbReference type="Proteomes" id="UP000267164">
    <property type="component" value="Chromosome"/>
</dbReference>
<feature type="region of interest" description="Disordered" evidence="4">
    <location>
        <begin position="122"/>
        <end position="155"/>
    </location>
</feature>
<accession>A0A386ZL45</accession>
<dbReference type="OrthoDB" id="9809878at2"/>
<dbReference type="KEGG" id="nyu:D7D52_34100"/>
<dbReference type="AlphaFoldDB" id="A0A386ZL45"/>
<dbReference type="PANTHER" id="PTHR10302">
    <property type="entry name" value="SINGLE-STRANDED DNA-BINDING PROTEIN"/>
    <property type="match status" value="1"/>
</dbReference>
<dbReference type="HAMAP" id="MF_00984">
    <property type="entry name" value="SSB"/>
    <property type="match status" value="1"/>
</dbReference>
<dbReference type="Pfam" id="PF00436">
    <property type="entry name" value="SSB"/>
    <property type="match status" value="1"/>
</dbReference>
<protein>
    <recommendedName>
        <fullName evidence="2 3">Single-stranded DNA-binding protein</fullName>
        <shortName evidence="2">SSB</shortName>
    </recommendedName>
</protein>
<dbReference type="InterPro" id="IPR012340">
    <property type="entry name" value="NA-bd_OB-fold"/>
</dbReference>
<proteinExistence type="inferred from homology"/>
<dbReference type="NCBIfam" id="TIGR00621">
    <property type="entry name" value="ssb"/>
    <property type="match status" value="1"/>
</dbReference>
<dbReference type="GO" id="GO:0003697">
    <property type="term" value="F:single-stranded DNA binding"/>
    <property type="evidence" value="ECO:0007669"/>
    <property type="project" value="UniProtKB-UniRule"/>
</dbReference>
<reference evidence="5 6" key="1">
    <citation type="submission" date="2018-09" db="EMBL/GenBank/DDBJ databases">
        <title>Nocardia yunnanensis sp. nov., an actinomycete isolated from a soil sample.</title>
        <authorList>
            <person name="Zhang J."/>
        </authorList>
    </citation>
    <scope>NUCLEOTIDE SEQUENCE [LARGE SCALE GENOMIC DNA]</scope>
    <source>
        <strain evidence="5 6">CFHS0054</strain>
    </source>
</reference>
<dbReference type="SUPFAM" id="SSF50249">
    <property type="entry name" value="Nucleic acid-binding proteins"/>
    <property type="match status" value="1"/>
</dbReference>
<evidence type="ECO:0000256" key="1">
    <source>
        <dbReference type="ARBA" id="ARBA00023125"/>
    </source>
</evidence>
<keyword evidence="6" id="KW-1185">Reference proteome</keyword>
<dbReference type="RefSeq" id="WP_120743061.1">
    <property type="nucleotide sequence ID" value="NZ_CP032568.1"/>
</dbReference>
<sequence length="155" mass="16880">MSGETTLTIIGNLTDDPELREVNGQLVANFTVASTPRVFDRQSNQWKDGAALFLRCALWRDAADNVAQSLIRGSRVIVTGKLSQRSYENRQGEKRTVLELTVDEIGVSLKYAVAKPIKRSALTGARNGGQATAKNTAPRGSDDPFAEFQPEAEEA</sequence>
<dbReference type="GO" id="GO:0006260">
    <property type="term" value="P:DNA replication"/>
    <property type="evidence" value="ECO:0007669"/>
    <property type="project" value="InterPro"/>
</dbReference>